<dbReference type="PANTHER" id="PTHR43272:SF52">
    <property type="entry name" value="AMP-DEPENDENT SYNTHETASE_LIGASE DOMAIN-CONTAINING PROTEIN"/>
    <property type="match status" value="1"/>
</dbReference>
<accession>A0A5C8E661</accession>
<reference evidence="3 4" key="1">
    <citation type="journal article" date="1992" name="Lakartidningen">
        <title>[Penicillin V and not amoxicillin is the first choice preparation in acute otitis].</title>
        <authorList>
            <person name="Kamme C."/>
            <person name="Lundgren K."/>
            <person name="Prellner K."/>
        </authorList>
    </citation>
    <scope>NUCLEOTIDE SEQUENCE [LARGE SCALE GENOMIC DNA]</scope>
    <source>
        <strain evidence="3 4">PC5538III-lc</strain>
    </source>
</reference>
<evidence type="ECO:0000313" key="4">
    <source>
        <dbReference type="Proteomes" id="UP000324707"/>
    </source>
</evidence>
<protein>
    <submittedName>
        <fullName evidence="3">Long-chain fatty acid--CoA ligase</fullName>
    </submittedName>
</protein>
<dbReference type="SUPFAM" id="SSF56801">
    <property type="entry name" value="Acetyl-CoA synthetase-like"/>
    <property type="match status" value="1"/>
</dbReference>
<dbReference type="InterPro" id="IPR000873">
    <property type="entry name" value="AMP-dep_synth/lig_dom"/>
</dbReference>
<evidence type="ECO:0000259" key="2">
    <source>
        <dbReference type="Pfam" id="PF00501"/>
    </source>
</evidence>
<organism evidence="3 4">
    <name type="scientific">Brachyspira aalborgi</name>
    <dbReference type="NCBI Taxonomy" id="29522"/>
    <lineage>
        <taxon>Bacteria</taxon>
        <taxon>Pseudomonadati</taxon>
        <taxon>Spirochaetota</taxon>
        <taxon>Spirochaetia</taxon>
        <taxon>Brachyspirales</taxon>
        <taxon>Brachyspiraceae</taxon>
        <taxon>Brachyspira</taxon>
    </lineage>
</organism>
<dbReference type="GO" id="GO:0004467">
    <property type="term" value="F:long-chain fatty acid-CoA ligase activity"/>
    <property type="evidence" value="ECO:0007669"/>
    <property type="project" value="UniProtKB-EC"/>
</dbReference>
<dbReference type="PROSITE" id="PS00455">
    <property type="entry name" value="AMP_BINDING"/>
    <property type="match status" value="1"/>
</dbReference>
<evidence type="ECO:0000256" key="1">
    <source>
        <dbReference type="ARBA" id="ARBA00024484"/>
    </source>
</evidence>
<keyword evidence="3" id="KW-0436">Ligase</keyword>
<dbReference type="Pfam" id="PF00501">
    <property type="entry name" value="AMP-binding"/>
    <property type="match status" value="1"/>
</dbReference>
<proteinExistence type="predicted"/>
<dbReference type="EMBL" id="SAXX01000012">
    <property type="protein sequence ID" value="TXJ33457.1"/>
    <property type="molecule type" value="Genomic_DNA"/>
</dbReference>
<dbReference type="GO" id="GO:0016020">
    <property type="term" value="C:membrane"/>
    <property type="evidence" value="ECO:0007669"/>
    <property type="project" value="TreeGrafter"/>
</dbReference>
<comment type="caution">
    <text evidence="3">The sequence shown here is derived from an EMBL/GenBank/DDBJ whole genome shotgun (WGS) entry which is preliminary data.</text>
</comment>
<comment type="catalytic activity">
    <reaction evidence="1">
        <text>a long-chain fatty acid + ATP + CoA = a long-chain fatty acyl-CoA + AMP + diphosphate</text>
        <dbReference type="Rhea" id="RHEA:15421"/>
        <dbReference type="ChEBI" id="CHEBI:30616"/>
        <dbReference type="ChEBI" id="CHEBI:33019"/>
        <dbReference type="ChEBI" id="CHEBI:57287"/>
        <dbReference type="ChEBI" id="CHEBI:57560"/>
        <dbReference type="ChEBI" id="CHEBI:83139"/>
        <dbReference type="ChEBI" id="CHEBI:456215"/>
        <dbReference type="EC" id="6.2.1.3"/>
    </reaction>
    <physiologicalReaction direction="left-to-right" evidence="1">
        <dbReference type="Rhea" id="RHEA:15422"/>
    </physiologicalReaction>
</comment>
<dbReference type="Gene3D" id="3.30.300.30">
    <property type="match status" value="1"/>
</dbReference>
<dbReference type="RefSeq" id="WP_147736415.1">
    <property type="nucleotide sequence ID" value="NZ_SAXX01000012.1"/>
</dbReference>
<dbReference type="Proteomes" id="UP000324707">
    <property type="component" value="Unassembled WGS sequence"/>
</dbReference>
<sequence length="547" mass="61865">MIKEKLTQYIEDTIKENWDINAFADYGKDRIIKYSEVAKNISIMHTVFKRSSIYKGDKIALCGGNSINWALTYLSIISYGAVVIPILVDFSPNDIASIIKDSGTKYLFIDKNIADKIDSKTIDSLDMVFSLDDFSIISVDNNIYKEIRRGENLFNIELENFSKENFALNIFDNETLATIIYTSGTTGFSKGVMLNHNALAANIKFAIANMPIKPNDNILSFLPLAHVFGCLFDFLFPFSKGACIYMLNAIPSPNILLKAFDEIKPDLILMVPLIIEKIYLKKLLPVISKPLIKNLLKLPLISSILKKSIREKLTKSFGGKFHELIIGGSALNEEVEKFLIDIGFKFTVGYGMTECAPLISYAPWNKHVARSCGCIIDTLKVKIDAENEGEVGEIMVKGENVMLGYYKNPKATAEALSKDGWLKTGDLGVLGENNRIFIRGRSKNMILGSSGQNIYPEEIESKLNAMPYILESLILSRENKLHALLYLDYERIKEENLNEEEIKAKLENNRIEINKLLPEYARISSFNIQSEEFIKNPTKKIKRFLYK</sequence>
<dbReference type="Gene3D" id="3.40.50.12780">
    <property type="entry name" value="N-terminal domain of ligase-like"/>
    <property type="match status" value="1"/>
</dbReference>
<dbReference type="InterPro" id="IPR042099">
    <property type="entry name" value="ANL_N_sf"/>
</dbReference>
<feature type="domain" description="AMP-dependent synthetase/ligase" evidence="2">
    <location>
        <begin position="16"/>
        <end position="406"/>
    </location>
</feature>
<dbReference type="InterPro" id="IPR045851">
    <property type="entry name" value="AMP-bd_C_sf"/>
</dbReference>
<name>A0A5C8E661_9SPIR</name>
<dbReference type="AlphaFoldDB" id="A0A5C8E661"/>
<evidence type="ECO:0000313" key="3">
    <source>
        <dbReference type="EMBL" id="TXJ33457.1"/>
    </source>
</evidence>
<dbReference type="PANTHER" id="PTHR43272">
    <property type="entry name" value="LONG-CHAIN-FATTY-ACID--COA LIGASE"/>
    <property type="match status" value="1"/>
</dbReference>
<dbReference type="InterPro" id="IPR020845">
    <property type="entry name" value="AMP-binding_CS"/>
</dbReference>
<gene>
    <name evidence="3" type="ORF">EPJ69_04830</name>
</gene>